<dbReference type="RefSeq" id="WP_319807420.1">
    <property type="nucleotide sequence ID" value="NZ_CP107052.1"/>
</dbReference>
<organism evidence="1 2">
    <name type="scientific">Candidatus Kirkpatrickella diaphorinae</name>
    <dbReference type="NCBI Taxonomy" id="2984322"/>
    <lineage>
        <taxon>Bacteria</taxon>
        <taxon>Pseudomonadati</taxon>
        <taxon>Pseudomonadota</taxon>
        <taxon>Alphaproteobacteria</taxon>
        <taxon>Acetobacterales</taxon>
        <taxon>Acetobacteraceae</taxon>
        <taxon>Candidatus Kirkpatrickella</taxon>
    </lineage>
</organism>
<dbReference type="EMBL" id="CP107052">
    <property type="protein sequence ID" value="UYH51826.1"/>
    <property type="molecule type" value="Genomic_DNA"/>
</dbReference>
<reference evidence="1" key="1">
    <citation type="submission" date="2022-10" db="EMBL/GenBank/DDBJ databases">
        <title>Candidatus Kirkpatrella diaphorinas gen. nov., sp. nov., an uncultured endosymbiont identified in a population of Diaphorina citri from Hawaii.</title>
        <authorList>
            <person name="Henry E.M."/>
            <person name="Carlson C.R."/>
            <person name="Kuo Y.-W."/>
        </authorList>
    </citation>
    <scope>NUCLEOTIDE SEQUENCE</scope>
    <source>
        <strain evidence="1">CADCRV1</strain>
    </source>
</reference>
<keyword evidence="2" id="KW-1185">Reference proteome</keyword>
<proteinExistence type="predicted"/>
<name>A0ABY6GM46_9PROT</name>
<gene>
    <name evidence="1" type="ORF">N5W20_02895</name>
</gene>
<evidence type="ECO:0000313" key="1">
    <source>
        <dbReference type="EMBL" id="UYH51826.1"/>
    </source>
</evidence>
<dbReference type="Proteomes" id="UP001163831">
    <property type="component" value="Chromosome"/>
</dbReference>
<evidence type="ECO:0000313" key="2">
    <source>
        <dbReference type="Proteomes" id="UP001163831"/>
    </source>
</evidence>
<accession>A0ABY6GM46</accession>
<sequence>MASNPGYGVPVKTRLNVSGPQNLPQALYGDIVYCLVLSGNVALTIEKGHPAERQSMTLVIQQPVYGGCEPTWPSDVHWVEGRIPFIDSRPGAISVVTLTRFDESGLIFGRMGF</sequence>
<protein>
    <submittedName>
        <fullName evidence="1">Uncharacterized protein</fullName>
    </submittedName>
</protein>